<dbReference type="AlphaFoldDB" id="A0A8C5JVC7"/>
<keyword evidence="14" id="KW-1185">Reference proteome</keyword>
<dbReference type="CDD" id="cd00158">
    <property type="entry name" value="RHOD"/>
    <property type="match status" value="1"/>
</dbReference>
<evidence type="ECO:0000256" key="11">
    <source>
        <dbReference type="SAM" id="MobiDB-lite"/>
    </source>
</evidence>
<feature type="region of interest" description="Disordered" evidence="11">
    <location>
        <begin position="209"/>
        <end position="228"/>
    </location>
</feature>
<evidence type="ECO:0000313" key="13">
    <source>
        <dbReference type="Ensembl" id="ENSJHYP00000023067.1"/>
    </source>
</evidence>
<evidence type="ECO:0000259" key="12">
    <source>
        <dbReference type="PROSITE" id="PS50206"/>
    </source>
</evidence>
<evidence type="ECO:0000256" key="6">
    <source>
        <dbReference type="ARBA" id="ARBA00022927"/>
    </source>
</evidence>
<evidence type="ECO:0000256" key="5">
    <source>
        <dbReference type="ARBA" id="ARBA00022794"/>
    </source>
</evidence>
<feature type="domain" description="Rhodanese" evidence="12">
    <location>
        <begin position="170"/>
        <end position="218"/>
    </location>
</feature>
<keyword evidence="8" id="KW-0206">Cytoskeleton</keyword>
<proteinExistence type="inferred from homology"/>
<accession>A0A8C5JVC7</accession>
<evidence type="ECO:0000256" key="4">
    <source>
        <dbReference type="ARBA" id="ARBA00022490"/>
    </source>
</evidence>
<sequence>MRPAGFPGAPGELQRDWGQGWRDSTQEWLPLPQGLLGIENSWLGWNCQSSWGCSWIPAMSKARLDRAWNTLGQWELSPRSRSWNWRGFRVPSQPNLCDCVTPPHLLQSLGTGELSPCSLPAVVSQDVGVQPLGDFSSFFPPSAAYSYPIATLSRTMNPYTNNILEYKNAHGKIIIVYDNDERLASQAATTMCERGFENLFMLSGGRWGWESSPTPPGEREQLGGAGDGKDLGCGVMSSQIQYPTRNLIDFCKKSTSLLLKGKRSPSKIFTAHPNHRAEAQEVQKLDWRMRRCRN</sequence>
<evidence type="ECO:0000256" key="3">
    <source>
        <dbReference type="ARBA" id="ARBA00022448"/>
    </source>
</evidence>
<keyword evidence="3" id="KW-0813">Transport</keyword>
<dbReference type="GO" id="GO:0005813">
    <property type="term" value="C:centrosome"/>
    <property type="evidence" value="ECO:0007669"/>
    <property type="project" value="UniProtKB-SubCell"/>
</dbReference>
<dbReference type="Ensembl" id="ENSJHYT00000027822.1">
    <property type="protein sequence ID" value="ENSJHYP00000023067.1"/>
    <property type="gene ID" value="ENSJHYG00000017378.1"/>
</dbReference>
<dbReference type="SUPFAM" id="SSF52821">
    <property type="entry name" value="Rhodanese/Cell cycle control phosphatase"/>
    <property type="match status" value="1"/>
</dbReference>
<dbReference type="InterPro" id="IPR051889">
    <property type="entry name" value="CEP41"/>
</dbReference>
<keyword evidence="9" id="KW-0966">Cell projection</keyword>
<dbReference type="GO" id="GO:0036064">
    <property type="term" value="C:ciliary basal body"/>
    <property type="evidence" value="ECO:0007669"/>
    <property type="project" value="TreeGrafter"/>
</dbReference>
<reference evidence="13" key="2">
    <citation type="submission" date="2025-09" db="UniProtKB">
        <authorList>
            <consortium name="Ensembl"/>
        </authorList>
    </citation>
    <scope>IDENTIFICATION</scope>
</reference>
<keyword evidence="6" id="KW-0653">Protein transport</keyword>
<dbReference type="Pfam" id="PF00581">
    <property type="entry name" value="Rhodanese"/>
    <property type="match status" value="1"/>
</dbReference>
<dbReference type="Gene3D" id="3.40.250.10">
    <property type="entry name" value="Rhodanese-like domain"/>
    <property type="match status" value="1"/>
</dbReference>
<comment type="subcellular location">
    <subcellularLocation>
        <location evidence="1">Cytoplasm</location>
        <location evidence="1">Cytoskeleton</location>
        <location evidence="1">Cilium basal body</location>
    </subcellularLocation>
    <subcellularLocation>
        <location evidence="2">Cytoplasm</location>
        <location evidence="2">Cytoskeleton</location>
        <location evidence="2">Microtubule organizing center</location>
        <location evidence="2">Centrosome</location>
    </subcellularLocation>
</comment>
<evidence type="ECO:0000313" key="14">
    <source>
        <dbReference type="Proteomes" id="UP000694408"/>
    </source>
</evidence>
<dbReference type="GO" id="GO:0060271">
    <property type="term" value="P:cilium assembly"/>
    <property type="evidence" value="ECO:0007669"/>
    <property type="project" value="TreeGrafter"/>
</dbReference>
<evidence type="ECO:0000256" key="9">
    <source>
        <dbReference type="ARBA" id="ARBA00023273"/>
    </source>
</evidence>
<protein>
    <recommendedName>
        <fullName evidence="12">Rhodanese domain-containing protein</fullName>
    </recommendedName>
</protein>
<dbReference type="PANTHER" id="PTHR44390:SF1">
    <property type="entry name" value="CENTROSOMAL PROTEIN OF 41 KDA"/>
    <property type="match status" value="1"/>
</dbReference>
<evidence type="ECO:0000256" key="7">
    <source>
        <dbReference type="ARBA" id="ARBA00023069"/>
    </source>
</evidence>
<evidence type="ECO:0000256" key="2">
    <source>
        <dbReference type="ARBA" id="ARBA00004300"/>
    </source>
</evidence>
<dbReference type="Proteomes" id="UP000694408">
    <property type="component" value="Unplaced"/>
</dbReference>
<evidence type="ECO:0000256" key="10">
    <source>
        <dbReference type="ARBA" id="ARBA00038465"/>
    </source>
</evidence>
<keyword evidence="7" id="KW-0969">Cilium</keyword>
<dbReference type="InterPro" id="IPR001763">
    <property type="entry name" value="Rhodanese-like_dom"/>
</dbReference>
<organism evidence="13 14">
    <name type="scientific">Junco hyemalis</name>
    <name type="common">Dark-eyed junco</name>
    <dbReference type="NCBI Taxonomy" id="40217"/>
    <lineage>
        <taxon>Eukaryota</taxon>
        <taxon>Metazoa</taxon>
        <taxon>Chordata</taxon>
        <taxon>Craniata</taxon>
        <taxon>Vertebrata</taxon>
        <taxon>Euteleostomi</taxon>
        <taxon>Archelosauria</taxon>
        <taxon>Archosauria</taxon>
        <taxon>Dinosauria</taxon>
        <taxon>Saurischia</taxon>
        <taxon>Theropoda</taxon>
        <taxon>Coelurosauria</taxon>
        <taxon>Aves</taxon>
        <taxon>Neognathae</taxon>
        <taxon>Neoaves</taxon>
        <taxon>Telluraves</taxon>
        <taxon>Australaves</taxon>
        <taxon>Passeriformes</taxon>
        <taxon>Passerellidae</taxon>
        <taxon>Junco</taxon>
    </lineage>
</organism>
<name>A0A8C5JVC7_JUNHY</name>
<dbReference type="InterPro" id="IPR036873">
    <property type="entry name" value="Rhodanese-like_dom_sf"/>
</dbReference>
<keyword evidence="5" id="KW-0970">Cilium biogenesis/degradation</keyword>
<dbReference type="PANTHER" id="PTHR44390">
    <property type="entry name" value="CENTROSOMAL PROTEIN OF 41 KDA"/>
    <property type="match status" value="1"/>
</dbReference>
<reference evidence="13" key="1">
    <citation type="submission" date="2025-08" db="UniProtKB">
        <authorList>
            <consortium name="Ensembl"/>
        </authorList>
    </citation>
    <scope>IDENTIFICATION</scope>
</reference>
<evidence type="ECO:0000256" key="1">
    <source>
        <dbReference type="ARBA" id="ARBA00004120"/>
    </source>
</evidence>
<keyword evidence="4" id="KW-0963">Cytoplasm</keyword>
<dbReference type="PROSITE" id="PS50206">
    <property type="entry name" value="RHODANESE_3"/>
    <property type="match status" value="1"/>
</dbReference>
<dbReference type="GO" id="GO:0015031">
    <property type="term" value="P:protein transport"/>
    <property type="evidence" value="ECO:0007669"/>
    <property type="project" value="UniProtKB-KW"/>
</dbReference>
<evidence type="ECO:0000256" key="8">
    <source>
        <dbReference type="ARBA" id="ARBA00023212"/>
    </source>
</evidence>
<comment type="similarity">
    <text evidence="10">Belongs to the CEP41 family.</text>
</comment>